<evidence type="ECO:0000256" key="4">
    <source>
        <dbReference type="ARBA" id="ARBA00022917"/>
    </source>
</evidence>
<comment type="catalytic activity">
    <reaction evidence="7">
        <text>tRNA(Ser) + L-serine + ATP = L-seryl-tRNA(Ser) + AMP + diphosphate + H(+)</text>
        <dbReference type="Rhea" id="RHEA:12292"/>
        <dbReference type="Rhea" id="RHEA-COMP:9669"/>
        <dbReference type="Rhea" id="RHEA-COMP:9703"/>
        <dbReference type="ChEBI" id="CHEBI:15378"/>
        <dbReference type="ChEBI" id="CHEBI:30616"/>
        <dbReference type="ChEBI" id="CHEBI:33019"/>
        <dbReference type="ChEBI" id="CHEBI:33384"/>
        <dbReference type="ChEBI" id="CHEBI:78442"/>
        <dbReference type="ChEBI" id="CHEBI:78533"/>
        <dbReference type="ChEBI" id="CHEBI:456215"/>
        <dbReference type="EC" id="6.1.1.11"/>
    </reaction>
</comment>
<dbReference type="InterPro" id="IPR045864">
    <property type="entry name" value="aa-tRNA-synth_II/BPL/LPL"/>
</dbReference>
<evidence type="ECO:0000256" key="8">
    <source>
        <dbReference type="SAM" id="MobiDB-lite"/>
    </source>
</evidence>
<feature type="domain" description="Serine-tRNA synthetase type1 N-terminal" evidence="9">
    <location>
        <begin position="1"/>
        <end position="100"/>
    </location>
</feature>
<evidence type="ECO:0000256" key="7">
    <source>
        <dbReference type="ARBA" id="ARBA00048823"/>
    </source>
</evidence>
<accession>A0A2M8KH20</accession>
<reference evidence="11" key="1">
    <citation type="submission" date="2017-09" db="EMBL/GenBank/DDBJ databases">
        <title>Depth-based differentiation of microbial function through sediment-hosted aquifers and enrichment of novel symbionts in the deep terrestrial subsurface.</title>
        <authorList>
            <person name="Probst A.J."/>
            <person name="Ladd B."/>
            <person name="Jarett J.K."/>
            <person name="Geller-Mcgrath D.E."/>
            <person name="Sieber C.M.K."/>
            <person name="Emerson J.B."/>
            <person name="Anantharaman K."/>
            <person name="Thomas B.C."/>
            <person name="Malmstrom R."/>
            <person name="Stieglmeier M."/>
            <person name="Klingl A."/>
            <person name="Woyke T."/>
            <person name="Ryan C.M."/>
            <person name="Banfield J.F."/>
        </authorList>
    </citation>
    <scope>NUCLEOTIDE SEQUENCE [LARGE SCALE GENOMIC DNA]</scope>
</reference>
<keyword evidence="3" id="KW-0963">Cytoplasm</keyword>
<evidence type="ECO:0000313" key="10">
    <source>
        <dbReference type="EMBL" id="PJE59207.1"/>
    </source>
</evidence>
<evidence type="ECO:0000256" key="2">
    <source>
        <dbReference type="ARBA" id="ARBA00010728"/>
    </source>
</evidence>
<evidence type="ECO:0000256" key="3">
    <source>
        <dbReference type="ARBA" id="ARBA00022490"/>
    </source>
</evidence>
<keyword evidence="4" id="KW-0648">Protein biosynthesis</keyword>
<gene>
    <name evidence="10" type="ORF">COU84_01970</name>
</gene>
<evidence type="ECO:0000313" key="11">
    <source>
        <dbReference type="Proteomes" id="UP000231255"/>
    </source>
</evidence>
<organism evidence="10 11">
    <name type="scientific">Candidatus Portnoybacteria bacterium CG10_big_fil_rev_8_21_14_0_10_43_39</name>
    <dbReference type="NCBI Taxonomy" id="1974815"/>
    <lineage>
        <taxon>Bacteria</taxon>
        <taxon>Candidatus Portnoyibacteriota</taxon>
    </lineage>
</organism>
<feature type="non-terminal residue" evidence="10">
    <location>
        <position position="159"/>
    </location>
</feature>
<dbReference type="Gene3D" id="3.30.930.10">
    <property type="entry name" value="Bira Bifunctional Protein, Domain 2"/>
    <property type="match status" value="1"/>
</dbReference>
<dbReference type="SUPFAM" id="SSF46589">
    <property type="entry name" value="tRNA-binding arm"/>
    <property type="match status" value="1"/>
</dbReference>
<dbReference type="InterPro" id="IPR042103">
    <property type="entry name" value="SerRS_1_N_sf"/>
</dbReference>
<keyword evidence="10" id="KW-0436">Ligase</keyword>
<evidence type="ECO:0000259" key="9">
    <source>
        <dbReference type="Pfam" id="PF02403"/>
    </source>
</evidence>
<dbReference type="InterPro" id="IPR015866">
    <property type="entry name" value="Ser-tRNA-synth_1_N"/>
</dbReference>
<dbReference type="InterPro" id="IPR010978">
    <property type="entry name" value="tRNA-bd_arm"/>
</dbReference>
<dbReference type="EMBL" id="PFDZ01000043">
    <property type="protein sequence ID" value="PJE59207.1"/>
    <property type="molecule type" value="Genomic_DNA"/>
</dbReference>
<evidence type="ECO:0000256" key="1">
    <source>
        <dbReference type="ARBA" id="ARBA00005045"/>
    </source>
</evidence>
<dbReference type="Gene3D" id="1.10.287.40">
    <property type="entry name" value="Serine-tRNA synthetase, tRNA binding domain"/>
    <property type="match status" value="1"/>
</dbReference>
<name>A0A2M8KH20_9BACT</name>
<dbReference type="PANTHER" id="PTHR43697:SF1">
    <property type="entry name" value="SERINE--TRNA LIGASE"/>
    <property type="match status" value="1"/>
</dbReference>
<proteinExistence type="inferred from homology"/>
<comment type="similarity">
    <text evidence="2">Belongs to the class-II aminoacyl-tRNA synthetase family. Type-1 seryl-tRNA synthetase subfamily.</text>
</comment>
<evidence type="ECO:0000256" key="5">
    <source>
        <dbReference type="ARBA" id="ARBA00033352"/>
    </source>
</evidence>
<feature type="compositionally biased region" description="Basic and acidic residues" evidence="8">
    <location>
        <begin position="108"/>
        <end position="123"/>
    </location>
</feature>
<dbReference type="Proteomes" id="UP000231255">
    <property type="component" value="Unassembled WGS sequence"/>
</dbReference>
<dbReference type="GO" id="GO:0004828">
    <property type="term" value="F:serine-tRNA ligase activity"/>
    <property type="evidence" value="ECO:0007669"/>
    <property type="project" value="UniProtKB-EC"/>
</dbReference>
<comment type="caution">
    <text evidence="10">The sequence shown here is derived from an EMBL/GenBank/DDBJ whole genome shotgun (WGS) entry which is preliminary data.</text>
</comment>
<sequence length="159" mass="18261">MLDIKYIRENPDKIKQACEKKKVKCDIGRILELDEKRRELLSEIEELKAGQNKISSQGQGDKKEIEKAKELKGKIKNREPELAEVEEELNQLALQVPNPPLDDVPVGESEKDNQVLREEGEKPKFDFTPRDYLDLAEDLDIIDVKRAAKVSGTRFGYLK</sequence>
<dbReference type="AlphaFoldDB" id="A0A2M8KH20"/>
<evidence type="ECO:0000256" key="6">
    <source>
        <dbReference type="ARBA" id="ARBA00047929"/>
    </source>
</evidence>
<protein>
    <recommendedName>
        <fullName evidence="5">Seryl-tRNA(Ser/Sec) synthetase</fullName>
    </recommendedName>
</protein>
<feature type="region of interest" description="Disordered" evidence="8">
    <location>
        <begin position="96"/>
        <end position="123"/>
    </location>
</feature>
<dbReference type="Pfam" id="PF02403">
    <property type="entry name" value="Seryl_tRNA_N"/>
    <property type="match status" value="1"/>
</dbReference>
<comment type="pathway">
    <text evidence="1">Aminoacyl-tRNA biosynthesis; selenocysteinyl-tRNA(Sec) biosynthesis; L-seryl-tRNA(Sec) from L-serine and tRNA(Sec): step 1/1.</text>
</comment>
<dbReference type="GO" id="GO:0006412">
    <property type="term" value="P:translation"/>
    <property type="evidence" value="ECO:0007669"/>
    <property type="project" value="UniProtKB-KW"/>
</dbReference>
<dbReference type="PANTHER" id="PTHR43697">
    <property type="entry name" value="SERYL-TRNA SYNTHETASE"/>
    <property type="match status" value="1"/>
</dbReference>
<dbReference type="GO" id="GO:0000166">
    <property type="term" value="F:nucleotide binding"/>
    <property type="evidence" value="ECO:0007669"/>
    <property type="project" value="InterPro"/>
</dbReference>
<comment type="catalytic activity">
    <reaction evidence="6">
        <text>tRNA(Sec) + L-serine + ATP = L-seryl-tRNA(Sec) + AMP + diphosphate + H(+)</text>
        <dbReference type="Rhea" id="RHEA:42580"/>
        <dbReference type="Rhea" id="RHEA-COMP:9742"/>
        <dbReference type="Rhea" id="RHEA-COMP:10128"/>
        <dbReference type="ChEBI" id="CHEBI:15378"/>
        <dbReference type="ChEBI" id="CHEBI:30616"/>
        <dbReference type="ChEBI" id="CHEBI:33019"/>
        <dbReference type="ChEBI" id="CHEBI:33384"/>
        <dbReference type="ChEBI" id="CHEBI:78442"/>
        <dbReference type="ChEBI" id="CHEBI:78533"/>
        <dbReference type="ChEBI" id="CHEBI:456215"/>
        <dbReference type="EC" id="6.1.1.11"/>
    </reaction>
</comment>